<evidence type="ECO:0000259" key="4">
    <source>
        <dbReference type="Pfam" id="PF13511"/>
    </source>
</evidence>
<feature type="signal peptide" evidence="3">
    <location>
        <begin position="1"/>
        <end position="19"/>
    </location>
</feature>
<accession>A0A5C9A4M5</accession>
<comment type="caution">
    <text evidence="5">The sequence shown here is derived from an EMBL/GenBank/DDBJ whole genome shotgun (WGS) entry which is preliminary data.</text>
</comment>
<evidence type="ECO:0000313" key="5">
    <source>
        <dbReference type="EMBL" id="TXS95825.1"/>
    </source>
</evidence>
<feature type="coiled-coil region" evidence="1">
    <location>
        <begin position="130"/>
        <end position="157"/>
    </location>
</feature>
<feature type="chain" id="PRO_5023042024" evidence="3">
    <location>
        <begin position="20"/>
        <end position="158"/>
    </location>
</feature>
<organism evidence="5 6">
    <name type="scientific">Parahaliea maris</name>
    <dbReference type="NCBI Taxonomy" id="2716870"/>
    <lineage>
        <taxon>Bacteria</taxon>
        <taxon>Pseudomonadati</taxon>
        <taxon>Pseudomonadota</taxon>
        <taxon>Gammaproteobacteria</taxon>
        <taxon>Cellvibrionales</taxon>
        <taxon>Halieaceae</taxon>
        <taxon>Parahaliea</taxon>
    </lineage>
</organism>
<proteinExistence type="predicted"/>
<sequence>MLRLTCLALLCCVSVSANAQTRVFKCKGEQGQMIFSQQPCGENAEETTVRPPDTSTGPSAADKATWRRIAESNEVRELRREISRYEVRIRDLEEARDMDMQRLRDSGGTGNTPPGQTYEEGLQPQLDALAAGYQRRIDAEQKRIDEIESRISTLTKDQ</sequence>
<dbReference type="InterPro" id="IPR025392">
    <property type="entry name" value="DUF4124"/>
</dbReference>
<protein>
    <submittedName>
        <fullName evidence="5">DUF4124 domain-containing protein</fullName>
    </submittedName>
</protein>
<evidence type="ECO:0000256" key="1">
    <source>
        <dbReference type="SAM" id="Coils"/>
    </source>
</evidence>
<dbReference type="AlphaFoldDB" id="A0A5C9A4M5"/>
<evidence type="ECO:0000313" key="6">
    <source>
        <dbReference type="Proteomes" id="UP000321039"/>
    </source>
</evidence>
<feature type="coiled-coil region" evidence="1">
    <location>
        <begin position="68"/>
        <end position="95"/>
    </location>
</feature>
<gene>
    <name evidence="5" type="ORF">FV139_08155</name>
</gene>
<dbReference type="EMBL" id="VRZA01000002">
    <property type="protein sequence ID" value="TXS95825.1"/>
    <property type="molecule type" value="Genomic_DNA"/>
</dbReference>
<feature type="region of interest" description="Disordered" evidence="2">
    <location>
        <begin position="98"/>
        <end position="123"/>
    </location>
</feature>
<reference evidence="5 6" key="1">
    <citation type="submission" date="2019-08" db="EMBL/GenBank/DDBJ databases">
        <title>Parahaliea maris sp. nov., isolated from the surface seawater.</title>
        <authorList>
            <person name="Liu Y."/>
        </authorList>
    </citation>
    <scope>NUCLEOTIDE SEQUENCE [LARGE SCALE GENOMIC DNA]</scope>
    <source>
        <strain evidence="5 6">HSLHS9</strain>
    </source>
</reference>
<keyword evidence="6" id="KW-1185">Reference proteome</keyword>
<keyword evidence="3" id="KW-0732">Signal</keyword>
<dbReference type="RefSeq" id="WP_148067883.1">
    <property type="nucleotide sequence ID" value="NZ_VRZA01000002.1"/>
</dbReference>
<evidence type="ECO:0000256" key="3">
    <source>
        <dbReference type="SAM" id="SignalP"/>
    </source>
</evidence>
<evidence type="ECO:0000256" key="2">
    <source>
        <dbReference type="SAM" id="MobiDB-lite"/>
    </source>
</evidence>
<dbReference type="Proteomes" id="UP000321039">
    <property type="component" value="Unassembled WGS sequence"/>
</dbReference>
<feature type="domain" description="DUF4124" evidence="4">
    <location>
        <begin position="10"/>
        <end position="62"/>
    </location>
</feature>
<feature type="region of interest" description="Disordered" evidence="2">
    <location>
        <begin position="37"/>
        <end position="63"/>
    </location>
</feature>
<dbReference type="Pfam" id="PF13511">
    <property type="entry name" value="DUF4124"/>
    <property type="match status" value="1"/>
</dbReference>
<keyword evidence="1" id="KW-0175">Coiled coil</keyword>
<name>A0A5C9A4M5_9GAMM</name>